<dbReference type="Proteomes" id="UP000614350">
    <property type="component" value="Unassembled WGS sequence"/>
</dbReference>
<sequence>MSLCFRTISNKFTSFVNTRKQVTKIDRQLPKNVKSSSFLDEFLGLQTSVDTKINLTDRNLDVFTDVYSFHQNLLPILVKSHQEWEKTLVKNYIKNENEILRIEQSLTDHSRFSNTEPMLINLLLYDITTNCKGTKNKSLARDTSYIANNDIDIFINNNRFFSNKQIIGAITDNNLEQNNILLTNGGNIKAQEASDKQAIKGNEGRPSKKQLEHIFTCLSNDLPNFFVKSLDYTIYSTDIIFINNIKGLTTKGMFNYVKQIALVRTIAHLKFAYIKLNVLKITIDPEDDTIKVRWRISGITGLKALFTLWRFKLWKMKEALNDAEVWYDGFSTYYVDVNGKVYKHVIDKLMPDQNQLFEKGKPEVATKLAMFIGLQDFQILNSNEFISKLKHIMLNVK</sequence>
<evidence type="ECO:0000313" key="2">
    <source>
        <dbReference type="Proteomes" id="UP000614350"/>
    </source>
</evidence>
<dbReference type="EMBL" id="JACSEA010000002">
    <property type="protein sequence ID" value="KAF7408126.1"/>
    <property type="molecule type" value="Genomic_DNA"/>
</dbReference>
<comment type="caution">
    <text evidence="1">The sequence shown here is derived from an EMBL/GenBank/DDBJ whole genome shotgun (WGS) entry which is preliminary data.</text>
</comment>
<name>A0A834KJU9_VESVU</name>
<dbReference type="Pfam" id="PF10184">
    <property type="entry name" value="DUF2358"/>
    <property type="match status" value="1"/>
</dbReference>
<keyword evidence="2" id="KW-1185">Reference proteome</keyword>
<gene>
    <name evidence="1" type="ORF">HZH66_002663</name>
</gene>
<dbReference type="InterPro" id="IPR018790">
    <property type="entry name" value="DUF2358"/>
</dbReference>
<organism evidence="1 2">
    <name type="scientific">Vespula vulgaris</name>
    <name type="common">Yellow jacket</name>
    <name type="synonym">Wasp</name>
    <dbReference type="NCBI Taxonomy" id="7454"/>
    <lineage>
        <taxon>Eukaryota</taxon>
        <taxon>Metazoa</taxon>
        <taxon>Ecdysozoa</taxon>
        <taxon>Arthropoda</taxon>
        <taxon>Hexapoda</taxon>
        <taxon>Insecta</taxon>
        <taxon>Pterygota</taxon>
        <taxon>Neoptera</taxon>
        <taxon>Endopterygota</taxon>
        <taxon>Hymenoptera</taxon>
        <taxon>Apocrita</taxon>
        <taxon>Aculeata</taxon>
        <taxon>Vespoidea</taxon>
        <taxon>Vespidae</taxon>
        <taxon>Vespinae</taxon>
        <taxon>Vespula</taxon>
    </lineage>
</organism>
<dbReference type="PANTHER" id="PTHR31094:SF2">
    <property type="entry name" value="RIKEN CDNA 2310061I04 GENE"/>
    <property type="match status" value="1"/>
</dbReference>
<reference evidence="1" key="1">
    <citation type="journal article" date="2020" name="G3 (Bethesda)">
        <title>High-Quality Assemblies for Three Invasive Social Wasps from the &lt;i&gt;Vespula&lt;/i&gt; Genus.</title>
        <authorList>
            <person name="Harrop T.W.R."/>
            <person name="Guhlin J."/>
            <person name="McLaughlin G.M."/>
            <person name="Permina E."/>
            <person name="Stockwell P."/>
            <person name="Gilligan J."/>
            <person name="Le Lec M.F."/>
            <person name="Gruber M.A.M."/>
            <person name="Quinn O."/>
            <person name="Lovegrove M."/>
            <person name="Duncan E.J."/>
            <person name="Remnant E.J."/>
            <person name="Van Eeckhoven J."/>
            <person name="Graham B."/>
            <person name="Knapp R.A."/>
            <person name="Langford K.W."/>
            <person name="Kronenberg Z."/>
            <person name="Press M.O."/>
            <person name="Eacker S.M."/>
            <person name="Wilson-Rankin E.E."/>
            <person name="Purcell J."/>
            <person name="Lester P.J."/>
            <person name="Dearden P.K."/>
        </authorList>
    </citation>
    <scope>NUCLEOTIDE SEQUENCE</scope>
    <source>
        <strain evidence="1">Marl-1</strain>
    </source>
</reference>
<protein>
    <submittedName>
        <fullName evidence="1">Uncharacterized protein</fullName>
    </submittedName>
</protein>
<proteinExistence type="predicted"/>
<dbReference type="PANTHER" id="PTHR31094">
    <property type="entry name" value="RIKEN CDNA 2310061I04 GENE"/>
    <property type="match status" value="1"/>
</dbReference>
<evidence type="ECO:0000313" key="1">
    <source>
        <dbReference type="EMBL" id="KAF7408126.1"/>
    </source>
</evidence>
<accession>A0A834KJU9</accession>
<dbReference type="AlphaFoldDB" id="A0A834KJU9"/>